<evidence type="ECO:0000256" key="10">
    <source>
        <dbReference type="SAM" id="Phobius"/>
    </source>
</evidence>
<keyword evidence="4" id="KW-0808">Transferase</keyword>
<keyword evidence="6 12" id="KW-0418">Kinase</keyword>
<protein>
    <recommendedName>
        <fullName evidence="2">histidine kinase</fullName>
        <ecNumber evidence="2">2.7.13.3</ecNumber>
    </recommendedName>
</protein>
<evidence type="ECO:0000256" key="1">
    <source>
        <dbReference type="ARBA" id="ARBA00000085"/>
    </source>
</evidence>
<feature type="transmembrane region" description="Helical" evidence="10">
    <location>
        <begin position="162"/>
        <end position="184"/>
    </location>
</feature>
<feature type="compositionally biased region" description="Low complexity" evidence="9">
    <location>
        <begin position="366"/>
        <end position="378"/>
    </location>
</feature>
<dbReference type="Pfam" id="PF07730">
    <property type="entry name" value="HisKA_3"/>
    <property type="match status" value="1"/>
</dbReference>
<evidence type="ECO:0000256" key="9">
    <source>
        <dbReference type="SAM" id="MobiDB-lite"/>
    </source>
</evidence>
<evidence type="ECO:0000313" key="12">
    <source>
        <dbReference type="EMBL" id="MFC7616003.1"/>
    </source>
</evidence>
<dbReference type="InterPro" id="IPR036890">
    <property type="entry name" value="HATPase_C_sf"/>
</dbReference>
<comment type="caution">
    <text evidence="12">The sequence shown here is derived from an EMBL/GenBank/DDBJ whole genome shotgun (WGS) entry which is preliminary data.</text>
</comment>
<dbReference type="InterPro" id="IPR050482">
    <property type="entry name" value="Sensor_HK_TwoCompSys"/>
</dbReference>
<dbReference type="GO" id="GO:0016301">
    <property type="term" value="F:kinase activity"/>
    <property type="evidence" value="ECO:0007669"/>
    <property type="project" value="UniProtKB-KW"/>
</dbReference>
<evidence type="ECO:0000256" key="2">
    <source>
        <dbReference type="ARBA" id="ARBA00012438"/>
    </source>
</evidence>
<evidence type="ECO:0000259" key="11">
    <source>
        <dbReference type="Pfam" id="PF07730"/>
    </source>
</evidence>
<gene>
    <name evidence="12" type="ORF">ACFQV2_23515</name>
</gene>
<accession>A0ABW2TT67</accession>
<evidence type="ECO:0000256" key="5">
    <source>
        <dbReference type="ARBA" id="ARBA00022741"/>
    </source>
</evidence>
<dbReference type="EC" id="2.7.13.3" evidence="2"/>
<dbReference type="Gene3D" id="3.30.565.10">
    <property type="entry name" value="Histidine kinase-like ATPase, C-terminal domain"/>
    <property type="match status" value="1"/>
</dbReference>
<feature type="transmembrane region" description="Helical" evidence="10">
    <location>
        <begin position="133"/>
        <end position="150"/>
    </location>
</feature>
<evidence type="ECO:0000313" key="13">
    <source>
        <dbReference type="Proteomes" id="UP001596512"/>
    </source>
</evidence>
<feature type="compositionally biased region" description="Basic and acidic residues" evidence="9">
    <location>
        <begin position="1"/>
        <end position="23"/>
    </location>
</feature>
<dbReference type="PANTHER" id="PTHR24421">
    <property type="entry name" value="NITRATE/NITRITE SENSOR PROTEIN NARX-RELATED"/>
    <property type="match status" value="1"/>
</dbReference>
<dbReference type="Proteomes" id="UP001596512">
    <property type="component" value="Unassembled WGS sequence"/>
</dbReference>
<feature type="transmembrane region" description="Helical" evidence="10">
    <location>
        <begin position="97"/>
        <end position="121"/>
    </location>
</feature>
<name>A0ABW2TT67_9PSEU</name>
<dbReference type="InterPro" id="IPR011712">
    <property type="entry name" value="Sig_transdc_His_kin_sub3_dim/P"/>
</dbReference>
<keyword evidence="5" id="KW-0547">Nucleotide-binding</keyword>
<keyword evidence="8" id="KW-0902">Two-component regulatory system</keyword>
<evidence type="ECO:0000256" key="8">
    <source>
        <dbReference type="ARBA" id="ARBA00023012"/>
    </source>
</evidence>
<keyword evidence="10" id="KW-1133">Transmembrane helix</keyword>
<keyword evidence="3" id="KW-0597">Phosphoprotein</keyword>
<keyword evidence="10" id="KW-0812">Transmembrane</keyword>
<feature type="region of interest" description="Disordered" evidence="9">
    <location>
        <begin position="352"/>
        <end position="400"/>
    </location>
</feature>
<feature type="domain" description="Signal transduction histidine kinase subgroup 3 dimerisation and phosphoacceptor" evidence="11">
    <location>
        <begin position="214"/>
        <end position="277"/>
    </location>
</feature>
<dbReference type="EMBL" id="JBHTEY010000004">
    <property type="protein sequence ID" value="MFC7616003.1"/>
    <property type="molecule type" value="Genomic_DNA"/>
</dbReference>
<evidence type="ECO:0000256" key="3">
    <source>
        <dbReference type="ARBA" id="ARBA00022553"/>
    </source>
</evidence>
<evidence type="ECO:0000256" key="7">
    <source>
        <dbReference type="ARBA" id="ARBA00022840"/>
    </source>
</evidence>
<evidence type="ECO:0000256" key="6">
    <source>
        <dbReference type="ARBA" id="ARBA00022777"/>
    </source>
</evidence>
<keyword evidence="7" id="KW-0067">ATP-binding</keyword>
<feature type="region of interest" description="Disordered" evidence="9">
    <location>
        <begin position="1"/>
        <end position="29"/>
    </location>
</feature>
<dbReference type="Gene3D" id="1.20.5.1930">
    <property type="match status" value="1"/>
</dbReference>
<feature type="compositionally biased region" description="Pro residues" evidence="9">
    <location>
        <begin position="379"/>
        <end position="392"/>
    </location>
</feature>
<keyword evidence="13" id="KW-1185">Reference proteome</keyword>
<evidence type="ECO:0000256" key="4">
    <source>
        <dbReference type="ARBA" id="ARBA00022679"/>
    </source>
</evidence>
<reference evidence="13" key="1">
    <citation type="journal article" date="2019" name="Int. J. Syst. Evol. Microbiol.">
        <title>The Global Catalogue of Microorganisms (GCM) 10K type strain sequencing project: providing services to taxonomists for standard genome sequencing and annotation.</title>
        <authorList>
            <consortium name="The Broad Institute Genomics Platform"/>
            <consortium name="The Broad Institute Genome Sequencing Center for Infectious Disease"/>
            <person name="Wu L."/>
            <person name="Ma J."/>
        </authorList>
    </citation>
    <scope>NUCLEOTIDE SEQUENCE [LARGE SCALE GENOMIC DNA]</scope>
    <source>
        <strain evidence="13">JCM 17695</strain>
    </source>
</reference>
<sequence>MPKPRADDHDRADQPEPPSDRGGGKLTPVLPRQVPLRLPRALAQASPRTRALASDAAAVAVAALDVWLVVPEDSPWYSPWFSWLAVAAMLLRRHLPFATVLLCVPGFFFGWAQLAAMIALGTLAKRELFSWKTASGALLVGVCRFVLWPWTDFLDLTWKEHILDAIYGVLVAGMPVAIGMLITVRGQLSARIRDLARSQEREKRLHAATVRAAERAKLAREMHDVVSHQVTLIAMQAGALQVGTTDPESREAAATIRTLSTRTLEELRELVGVLRSGGDEEEIQPGLDEVEALVHDGVAMTISVDPLTLPAPISRAAYRTVQEALTNVRKHAGGARTSVMVTESDGHLEIEVRNSRPRRTPPTSPPAATASSASANAPPSSPAPSTQVPPPTAATASSPAIRCELRFNPIG</sequence>
<keyword evidence="10" id="KW-0472">Membrane</keyword>
<proteinExistence type="predicted"/>
<organism evidence="12 13">
    <name type="scientific">Actinokineospora soli</name>
    <dbReference type="NCBI Taxonomy" id="1048753"/>
    <lineage>
        <taxon>Bacteria</taxon>
        <taxon>Bacillati</taxon>
        <taxon>Actinomycetota</taxon>
        <taxon>Actinomycetes</taxon>
        <taxon>Pseudonocardiales</taxon>
        <taxon>Pseudonocardiaceae</taxon>
        <taxon>Actinokineospora</taxon>
    </lineage>
</organism>
<comment type="catalytic activity">
    <reaction evidence="1">
        <text>ATP + protein L-histidine = ADP + protein N-phospho-L-histidine.</text>
        <dbReference type="EC" id="2.7.13.3"/>
    </reaction>
</comment>
<dbReference type="PANTHER" id="PTHR24421:SF10">
    <property type="entry name" value="NITRATE_NITRITE SENSOR PROTEIN NARQ"/>
    <property type="match status" value="1"/>
</dbReference>